<dbReference type="Gene3D" id="2.40.50.140">
    <property type="entry name" value="Nucleic acid-binding proteins"/>
    <property type="match status" value="1"/>
</dbReference>
<keyword evidence="4 8" id="KW-0227">DNA damage</keyword>
<dbReference type="InterPro" id="IPR012340">
    <property type="entry name" value="NA-bd_OB-fold"/>
</dbReference>
<evidence type="ECO:0000256" key="8">
    <source>
        <dbReference type="HAMAP-Rule" id="MF_00201"/>
    </source>
</evidence>
<dbReference type="Gene3D" id="1.20.1440.120">
    <property type="entry name" value="Recombination protein O, C-terminal domain"/>
    <property type="match status" value="1"/>
</dbReference>
<protein>
    <recommendedName>
        <fullName evidence="3 8">DNA repair protein RecO</fullName>
    </recommendedName>
    <alternativeName>
        <fullName evidence="7 8">Recombination protein O</fullName>
    </alternativeName>
</protein>
<keyword evidence="6 8" id="KW-0234">DNA repair</keyword>
<gene>
    <name evidence="8 10" type="primary">recO</name>
    <name evidence="10" type="ORF">C0029_08785</name>
</gene>
<evidence type="ECO:0000256" key="7">
    <source>
        <dbReference type="ARBA" id="ARBA00033409"/>
    </source>
</evidence>
<dbReference type="Pfam" id="PF11967">
    <property type="entry name" value="RecO_N"/>
    <property type="match status" value="1"/>
</dbReference>
<dbReference type="InterPro" id="IPR022572">
    <property type="entry name" value="DNA_rep/recomb_RecO_N"/>
</dbReference>
<dbReference type="AlphaFoldDB" id="A0AAP8SNV2"/>
<keyword evidence="5 8" id="KW-0233">DNA recombination</keyword>
<evidence type="ECO:0000256" key="3">
    <source>
        <dbReference type="ARBA" id="ARBA00021310"/>
    </source>
</evidence>
<comment type="caution">
    <text evidence="10">The sequence shown here is derived from an EMBL/GenBank/DDBJ whole genome shotgun (WGS) entry which is preliminary data.</text>
</comment>
<dbReference type="SUPFAM" id="SSF57863">
    <property type="entry name" value="ArfGap/RecO-like zinc finger"/>
    <property type="match status" value="1"/>
</dbReference>
<dbReference type="InterPro" id="IPR037278">
    <property type="entry name" value="ARFGAP/RecO"/>
</dbReference>
<sequence length="238" mass="26334">MRVSLQPGYVLHSRPYRDSSNLLEVFSAEHGRVSLVAKGARRKTRGGSQAALLQPFSPLLISFTGRSELKTLTQVESAGPATHLRSERLYSGLYLNEILVRLLHRHDPHPRLFAGYAAAVQALGEGVDVEHVLRRFELQLLDELGYRLDLDREGSSGEPLDAATWYLFDPDTGLLPCAGSNAQNRPAYLGEDLLQIAAGVFDGSARLTARRLMRQALAVHLGDAPLRSRELFRAQPQE</sequence>
<dbReference type="GO" id="GO:0006302">
    <property type="term" value="P:double-strand break repair"/>
    <property type="evidence" value="ECO:0007669"/>
    <property type="project" value="TreeGrafter"/>
</dbReference>
<keyword evidence="11" id="KW-1185">Reference proteome</keyword>
<dbReference type="InterPro" id="IPR042242">
    <property type="entry name" value="RecO_C"/>
</dbReference>
<dbReference type="Proteomes" id="UP000235162">
    <property type="component" value="Unassembled WGS sequence"/>
</dbReference>
<evidence type="ECO:0000313" key="11">
    <source>
        <dbReference type="Proteomes" id="UP000235162"/>
    </source>
</evidence>
<evidence type="ECO:0000256" key="4">
    <source>
        <dbReference type="ARBA" id="ARBA00022763"/>
    </source>
</evidence>
<name>A0AAP8SNV2_9GAMM</name>
<evidence type="ECO:0000256" key="2">
    <source>
        <dbReference type="ARBA" id="ARBA00007452"/>
    </source>
</evidence>
<evidence type="ECO:0000259" key="9">
    <source>
        <dbReference type="Pfam" id="PF11967"/>
    </source>
</evidence>
<dbReference type="HAMAP" id="MF_00201">
    <property type="entry name" value="RecO"/>
    <property type="match status" value="1"/>
</dbReference>
<reference evidence="10 11" key="1">
    <citation type="submission" date="2018-01" db="EMBL/GenBank/DDBJ databases">
        <title>The draft genome sequence of Halioglobus japonicus S1-36.</title>
        <authorList>
            <person name="Du Z.-J."/>
            <person name="Shi M.-J."/>
        </authorList>
    </citation>
    <scope>NUCLEOTIDE SEQUENCE [LARGE SCALE GENOMIC DNA]</scope>
    <source>
        <strain evidence="10 11">S1-36</strain>
    </source>
</reference>
<accession>A0AAP8SNV2</accession>
<dbReference type="InterPro" id="IPR003717">
    <property type="entry name" value="RecO"/>
</dbReference>
<dbReference type="GO" id="GO:0006310">
    <property type="term" value="P:DNA recombination"/>
    <property type="evidence" value="ECO:0007669"/>
    <property type="project" value="UniProtKB-UniRule"/>
</dbReference>
<dbReference type="Pfam" id="PF02565">
    <property type="entry name" value="RecO_C"/>
    <property type="match status" value="1"/>
</dbReference>
<dbReference type="GO" id="GO:0043590">
    <property type="term" value="C:bacterial nucleoid"/>
    <property type="evidence" value="ECO:0007669"/>
    <property type="project" value="TreeGrafter"/>
</dbReference>
<organism evidence="10 11">
    <name type="scientific">Halioglobus japonicus</name>
    <dbReference type="NCBI Taxonomy" id="930805"/>
    <lineage>
        <taxon>Bacteria</taxon>
        <taxon>Pseudomonadati</taxon>
        <taxon>Pseudomonadota</taxon>
        <taxon>Gammaproteobacteria</taxon>
        <taxon>Cellvibrionales</taxon>
        <taxon>Halieaceae</taxon>
        <taxon>Halioglobus</taxon>
    </lineage>
</organism>
<dbReference type="EMBL" id="PKUR01000002">
    <property type="protein sequence ID" value="PLW86493.1"/>
    <property type="molecule type" value="Genomic_DNA"/>
</dbReference>
<feature type="domain" description="DNA replication/recombination mediator RecO N-terminal" evidence="9">
    <location>
        <begin position="1"/>
        <end position="78"/>
    </location>
</feature>
<dbReference type="RefSeq" id="WP_066052472.1">
    <property type="nucleotide sequence ID" value="NZ_BMYL01000002.1"/>
</dbReference>
<dbReference type="PANTHER" id="PTHR33991:SF1">
    <property type="entry name" value="DNA REPAIR PROTEIN RECO"/>
    <property type="match status" value="1"/>
</dbReference>
<comment type="similarity">
    <text evidence="2 8">Belongs to the RecO family.</text>
</comment>
<dbReference type="KEGG" id="hja:BST95_09750"/>
<dbReference type="NCBIfam" id="TIGR00613">
    <property type="entry name" value="reco"/>
    <property type="match status" value="1"/>
</dbReference>
<dbReference type="SUPFAM" id="SSF50249">
    <property type="entry name" value="Nucleic acid-binding proteins"/>
    <property type="match status" value="1"/>
</dbReference>
<comment type="function">
    <text evidence="1 8">Involved in DNA repair and RecF pathway recombination.</text>
</comment>
<evidence type="ECO:0000256" key="1">
    <source>
        <dbReference type="ARBA" id="ARBA00003065"/>
    </source>
</evidence>
<evidence type="ECO:0000256" key="5">
    <source>
        <dbReference type="ARBA" id="ARBA00023172"/>
    </source>
</evidence>
<dbReference type="PANTHER" id="PTHR33991">
    <property type="entry name" value="DNA REPAIR PROTEIN RECO"/>
    <property type="match status" value="1"/>
</dbReference>
<evidence type="ECO:0000313" key="10">
    <source>
        <dbReference type="EMBL" id="PLW86493.1"/>
    </source>
</evidence>
<evidence type="ECO:0000256" key="6">
    <source>
        <dbReference type="ARBA" id="ARBA00023204"/>
    </source>
</evidence>
<proteinExistence type="inferred from homology"/>